<dbReference type="GO" id="GO:0019432">
    <property type="term" value="P:triglyceride biosynthetic process"/>
    <property type="evidence" value="ECO:0007669"/>
    <property type="project" value="TreeGrafter"/>
</dbReference>
<dbReference type="InterPro" id="IPR004255">
    <property type="entry name" value="O-acyltransferase_WSD1_N"/>
</dbReference>
<dbReference type="InterPro" id="IPR045034">
    <property type="entry name" value="O-acyltransferase_WSD1-like"/>
</dbReference>
<keyword evidence="5" id="KW-0444">Lipid biosynthesis</keyword>
<name>A0AAD1H7E6_9MYCO</name>
<gene>
    <name evidence="13" type="ORF">MMOR_09760</name>
</gene>
<evidence type="ECO:0000256" key="5">
    <source>
        <dbReference type="ARBA" id="ARBA00022516"/>
    </source>
</evidence>
<feature type="domain" description="O-acyltransferase WSD1 C-terminal" evidence="12">
    <location>
        <begin position="320"/>
        <end position="459"/>
    </location>
</feature>
<evidence type="ECO:0000256" key="7">
    <source>
        <dbReference type="ARBA" id="ARBA00022798"/>
    </source>
</evidence>
<dbReference type="InterPro" id="IPR009721">
    <property type="entry name" value="O-acyltransferase_WSD1_C"/>
</dbReference>
<dbReference type="GO" id="GO:0001666">
    <property type="term" value="P:response to hypoxia"/>
    <property type="evidence" value="ECO:0007669"/>
    <property type="project" value="TreeGrafter"/>
</dbReference>
<dbReference type="Gene3D" id="3.30.559.10">
    <property type="entry name" value="Chloramphenicol acetyltransferase-like domain"/>
    <property type="match status" value="1"/>
</dbReference>
<comment type="pathway">
    <text evidence="1">Glycerolipid metabolism; triacylglycerol biosynthesis.</text>
</comment>
<evidence type="ECO:0000256" key="3">
    <source>
        <dbReference type="ARBA" id="ARBA00009587"/>
    </source>
</evidence>
<evidence type="ECO:0000259" key="12">
    <source>
        <dbReference type="Pfam" id="PF06974"/>
    </source>
</evidence>
<dbReference type="GO" id="GO:0005886">
    <property type="term" value="C:plasma membrane"/>
    <property type="evidence" value="ECO:0007669"/>
    <property type="project" value="TreeGrafter"/>
</dbReference>
<dbReference type="GO" id="GO:0051701">
    <property type="term" value="P:biological process involved in interaction with host"/>
    <property type="evidence" value="ECO:0007669"/>
    <property type="project" value="TreeGrafter"/>
</dbReference>
<sequence>MIEDQSWAELDNWGREPVLSELDALMWRTDRHPGGAWSGVVLQLLDSVPDWKRLYAAHEWFVQIVPRFAQRVVDPVIPVGPSMWEDDPSFDLNFHLRRVSLASPGTHRQLLDLAQTIGLTPLDRSRPPWEGYLVEGLEGGRAAYIMHSHHVFMDGLALAWLHSRVLNVGRAHQPDKPRPERAPERHSALDVTTQQLARQIADVPKALLGGGRVLGHAVRNLRTTADYVSSLARVAGPPPKNPSAVLRGGSRRMWRFGTMECEFADLRRAAKAAGGSLNDAFVSALLGGLRRYCAAKGEDLQDIPISMPVAMRSAQDAMGGNDFAAAYFLVPSGIEDPAERIRAMHDRVDRVRSEPALGFLGAVTPILNRTPSGIAAAILGAVGGAVLTTSSWPGIAEDRYMAGARFERMFVFAPLPGTVLTSAMCTHCGVCCIAMNADGEVFDDLEFLWASMQESLDEILALA</sequence>
<keyword evidence="8" id="KW-0443">Lipid metabolism</keyword>
<dbReference type="EMBL" id="AP022560">
    <property type="protein sequence ID" value="BBX00040.1"/>
    <property type="molecule type" value="Genomic_DNA"/>
</dbReference>
<dbReference type="GO" id="GO:0004144">
    <property type="term" value="F:diacylglycerol O-acyltransferase activity"/>
    <property type="evidence" value="ECO:0007669"/>
    <property type="project" value="UniProtKB-EC"/>
</dbReference>
<dbReference type="SUPFAM" id="SSF52777">
    <property type="entry name" value="CoA-dependent acyltransferases"/>
    <property type="match status" value="1"/>
</dbReference>
<evidence type="ECO:0000256" key="2">
    <source>
        <dbReference type="ARBA" id="ARBA00005189"/>
    </source>
</evidence>
<evidence type="ECO:0000256" key="8">
    <source>
        <dbReference type="ARBA" id="ARBA00023098"/>
    </source>
</evidence>
<dbReference type="AlphaFoldDB" id="A0AAD1H7E6"/>
<evidence type="ECO:0000256" key="1">
    <source>
        <dbReference type="ARBA" id="ARBA00004771"/>
    </source>
</evidence>
<dbReference type="PANTHER" id="PTHR31650:SF1">
    <property type="entry name" value="WAX ESTER SYNTHASE_DIACYLGLYCEROL ACYLTRANSFERASE 4-RELATED"/>
    <property type="match status" value="1"/>
</dbReference>
<dbReference type="InterPro" id="IPR023213">
    <property type="entry name" value="CAT-like_dom_sf"/>
</dbReference>
<dbReference type="GO" id="GO:0071731">
    <property type="term" value="P:response to nitric oxide"/>
    <property type="evidence" value="ECO:0007669"/>
    <property type="project" value="TreeGrafter"/>
</dbReference>
<keyword evidence="7" id="KW-0319">Glycerol metabolism</keyword>
<comment type="similarity">
    <text evidence="3">Belongs to the long-chain O-acyltransferase family.</text>
</comment>
<evidence type="ECO:0000256" key="9">
    <source>
        <dbReference type="ARBA" id="ARBA00023315"/>
    </source>
</evidence>
<dbReference type="GO" id="GO:0006071">
    <property type="term" value="P:glycerol metabolic process"/>
    <property type="evidence" value="ECO:0007669"/>
    <property type="project" value="UniProtKB-KW"/>
</dbReference>
<evidence type="ECO:0000313" key="13">
    <source>
        <dbReference type="EMBL" id="BBX00040.1"/>
    </source>
</evidence>
<comment type="catalytic activity">
    <reaction evidence="10">
        <text>an acyl-CoA + a 1,2-diacyl-sn-glycerol = a triacyl-sn-glycerol + CoA</text>
        <dbReference type="Rhea" id="RHEA:10868"/>
        <dbReference type="ChEBI" id="CHEBI:17815"/>
        <dbReference type="ChEBI" id="CHEBI:57287"/>
        <dbReference type="ChEBI" id="CHEBI:58342"/>
        <dbReference type="ChEBI" id="CHEBI:64615"/>
        <dbReference type="EC" id="2.3.1.20"/>
    </reaction>
</comment>
<evidence type="ECO:0000256" key="10">
    <source>
        <dbReference type="ARBA" id="ARBA00048109"/>
    </source>
</evidence>
<dbReference type="KEGG" id="mmor:MMOR_09760"/>
<keyword evidence="9" id="KW-0012">Acyltransferase</keyword>
<feature type="domain" description="O-acyltransferase WSD1-like N-terminal" evidence="11">
    <location>
        <begin position="19"/>
        <end position="280"/>
    </location>
</feature>
<evidence type="ECO:0000256" key="6">
    <source>
        <dbReference type="ARBA" id="ARBA00022679"/>
    </source>
</evidence>
<dbReference type="Proteomes" id="UP000466681">
    <property type="component" value="Chromosome"/>
</dbReference>
<evidence type="ECO:0000313" key="14">
    <source>
        <dbReference type="Proteomes" id="UP000466681"/>
    </source>
</evidence>
<keyword evidence="6" id="KW-0808">Transferase</keyword>
<dbReference type="Pfam" id="PF06974">
    <property type="entry name" value="WS_DGAT_C"/>
    <property type="match status" value="1"/>
</dbReference>
<dbReference type="RefSeq" id="WP_163657992.1">
    <property type="nucleotide sequence ID" value="NZ_AP022560.1"/>
</dbReference>
<accession>A0AAD1H7E6</accession>
<evidence type="ECO:0000256" key="4">
    <source>
        <dbReference type="ARBA" id="ARBA00013244"/>
    </source>
</evidence>
<dbReference type="Pfam" id="PF03007">
    <property type="entry name" value="WS_DGAT_cat"/>
    <property type="match status" value="1"/>
</dbReference>
<protein>
    <recommendedName>
        <fullName evidence="4">diacylglycerol O-acyltransferase</fullName>
        <ecNumber evidence="4">2.3.1.20</ecNumber>
    </recommendedName>
</protein>
<dbReference type="EC" id="2.3.1.20" evidence="4"/>
<dbReference type="PANTHER" id="PTHR31650">
    <property type="entry name" value="O-ACYLTRANSFERASE (WSD1-LIKE) FAMILY PROTEIN"/>
    <property type="match status" value="1"/>
</dbReference>
<proteinExistence type="inferred from homology"/>
<evidence type="ECO:0000259" key="11">
    <source>
        <dbReference type="Pfam" id="PF03007"/>
    </source>
</evidence>
<organism evidence="13 14">
    <name type="scientific">Mycolicibacterium moriokaense</name>
    <dbReference type="NCBI Taxonomy" id="39691"/>
    <lineage>
        <taxon>Bacteria</taxon>
        <taxon>Bacillati</taxon>
        <taxon>Actinomycetota</taxon>
        <taxon>Actinomycetes</taxon>
        <taxon>Mycobacteriales</taxon>
        <taxon>Mycobacteriaceae</taxon>
        <taxon>Mycolicibacterium</taxon>
    </lineage>
</organism>
<reference evidence="13 14" key="1">
    <citation type="journal article" date="2019" name="Emerg. Microbes Infect.">
        <title>Comprehensive subspecies identification of 175 nontuberculous mycobacteria species based on 7547 genomic profiles.</title>
        <authorList>
            <person name="Matsumoto Y."/>
            <person name="Kinjo T."/>
            <person name="Motooka D."/>
            <person name="Nabeya D."/>
            <person name="Jung N."/>
            <person name="Uechi K."/>
            <person name="Horii T."/>
            <person name="Iida T."/>
            <person name="Fujita J."/>
            <person name="Nakamura S."/>
        </authorList>
    </citation>
    <scope>NUCLEOTIDE SEQUENCE [LARGE SCALE GENOMIC DNA]</scope>
    <source>
        <strain evidence="13 14">JCM 6375</strain>
    </source>
</reference>
<dbReference type="Gene3D" id="3.30.559.30">
    <property type="entry name" value="Nonribosomal peptide synthetase, condensation domain"/>
    <property type="match status" value="1"/>
</dbReference>
<keyword evidence="14" id="KW-1185">Reference proteome</keyword>
<comment type="pathway">
    <text evidence="2">Lipid metabolism.</text>
</comment>